<keyword evidence="2" id="KW-1185">Reference proteome</keyword>
<sequence length="150" mass="16126">MNGHGGKNFRRWQPAIAIVAALSLFVSLVAGDALRSQFSAASLPEPAAWLHATPDTEGHAAPQAADGNAAAHVQHASWGASPQHKKPFHSTWMTHGRPDTWPRMQTALLWPALPVSFANNTFHPAQGDAGPPQTQHPDQDILALNCIARR</sequence>
<name>A0A1X0XVL0_MYCSI</name>
<comment type="caution">
    <text evidence="1">The sequence shown here is derived from an EMBL/GenBank/DDBJ whole genome shotgun (WGS) entry which is preliminary data.</text>
</comment>
<organism evidence="1 2">
    <name type="scientific">Mycobacterium simiae</name>
    <name type="common">Mycobacterium habana</name>
    <dbReference type="NCBI Taxonomy" id="1784"/>
    <lineage>
        <taxon>Bacteria</taxon>
        <taxon>Bacillati</taxon>
        <taxon>Actinomycetota</taxon>
        <taxon>Actinomycetes</taxon>
        <taxon>Mycobacteriales</taxon>
        <taxon>Mycobacteriaceae</taxon>
        <taxon>Mycobacterium</taxon>
        <taxon>Mycobacterium simiae complex</taxon>
    </lineage>
</organism>
<reference evidence="1 2" key="1">
    <citation type="submission" date="2017-03" db="EMBL/GenBank/DDBJ databases">
        <title>Genomic insights into Mycobacterium simiae human colonization.</title>
        <authorList>
            <person name="Steffani J.L."/>
            <person name="Brunck M.E."/>
            <person name="Cruz E."/>
            <person name="Montiel R."/>
            <person name="Barona F."/>
        </authorList>
    </citation>
    <scope>NUCLEOTIDE SEQUENCE [LARGE SCALE GENOMIC DNA]</scope>
    <source>
        <strain evidence="1 2">MsiGto</strain>
    </source>
</reference>
<dbReference type="RefSeq" id="WP_061558955.1">
    <property type="nucleotide sequence ID" value="NZ_JASWDE010000024.1"/>
</dbReference>
<accession>A0A1X0XVL0</accession>
<dbReference type="STRING" id="1784.VC42_23270"/>
<gene>
    <name evidence="1" type="ORF">B5M45_22885</name>
</gene>
<dbReference type="AlphaFoldDB" id="A0A1X0XVL0"/>
<evidence type="ECO:0000313" key="2">
    <source>
        <dbReference type="Proteomes" id="UP000193040"/>
    </source>
</evidence>
<dbReference type="EMBL" id="MZZM01000027">
    <property type="protein sequence ID" value="ORJ56907.1"/>
    <property type="molecule type" value="Genomic_DNA"/>
</dbReference>
<evidence type="ECO:0000313" key="1">
    <source>
        <dbReference type="EMBL" id="ORJ56907.1"/>
    </source>
</evidence>
<dbReference type="Proteomes" id="UP000193040">
    <property type="component" value="Unassembled WGS sequence"/>
</dbReference>
<proteinExistence type="predicted"/>
<protein>
    <submittedName>
        <fullName evidence="1">Uncharacterized protein</fullName>
    </submittedName>
</protein>